<proteinExistence type="predicted"/>
<reference evidence="2 3" key="2">
    <citation type="submission" date="2016-05" db="EMBL/GenBank/DDBJ databases">
        <title>Lineage-specific infection strategies underlie the spectrum of fungal disease in amphibians.</title>
        <authorList>
            <person name="Cuomo C.A."/>
            <person name="Farrer R.A."/>
            <person name="James T."/>
            <person name="Longcore J."/>
            <person name="Birren B."/>
        </authorList>
    </citation>
    <scope>NUCLEOTIDE SEQUENCE [LARGE SCALE GENOMIC DNA]</scope>
    <source>
        <strain evidence="2 3">JEL423</strain>
    </source>
</reference>
<evidence type="ECO:0000313" key="3">
    <source>
        <dbReference type="Proteomes" id="UP000077115"/>
    </source>
</evidence>
<protein>
    <recommendedName>
        <fullName evidence="1">Single-stranded DNA binding protein Ssb-like OB fold domain-containing protein</fullName>
    </recommendedName>
</protein>
<dbReference type="EMBL" id="DS022302">
    <property type="protein sequence ID" value="OAJ39212.1"/>
    <property type="molecule type" value="Genomic_DNA"/>
</dbReference>
<dbReference type="VEuPathDB" id="FungiDB:BDEG_23076"/>
<dbReference type="InterPro" id="IPR012340">
    <property type="entry name" value="NA-bd_OB-fold"/>
</dbReference>
<dbReference type="PANTHER" id="PTHR31472:SF5">
    <property type="entry name" value="OS05G0244600 PROTEIN"/>
    <property type="match status" value="1"/>
</dbReference>
<dbReference type="Proteomes" id="UP000077115">
    <property type="component" value="Unassembled WGS sequence"/>
</dbReference>
<accession>A0A177WHE3</accession>
<dbReference type="SUPFAM" id="SSF50249">
    <property type="entry name" value="Nucleic acid-binding proteins"/>
    <property type="match status" value="1"/>
</dbReference>
<dbReference type="OrthoDB" id="2274046at2759"/>
<evidence type="ECO:0000313" key="2">
    <source>
        <dbReference type="EMBL" id="OAJ39212.1"/>
    </source>
</evidence>
<dbReference type="Gene3D" id="2.40.50.140">
    <property type="entry name" value="Nucleic acid-binding proteins"/>
    <property type="match status" value="1"/>
</dbReference>
<feature type="domain" description="Single-stranded DNA binding protein Ssb-like OB fold" evidence="1">
    <location>
        <begin position="12"/>
        <end position="92"/>
    </location>
</feature>
<evidence type="ECO:0000259" key="1">
    <source>
        <dbReference type="Pfam" id="PF21473"/>
    </source>
</evidence>
<sequence length="131" mass="14442">MKASTLIADIVPGDVQLSIQVDILETLVILSGQVSLQNGARNISVAEIVIGDQSGVAILELIDDQIAQLKQGMHVTLYNVTCKISRGFARLRSEPFKFQNESDGHYNQDINYSHNISNIEYEPILAALMEN</sequence>
<name>A0A177WHE3_BATDL</name>
<dbReference type="PANTHER" id="PTHR31472">
    <property type="entry name" value="OS05G0244600 PROTEIN"/>
    <property type="match status" value="1"/>
</dbReference>
<reference evidence="2 3" key="1">
    <citation type="submission" date="2006-10" db="EMBL/GenBank/DDBJ databases">
        <title>The Genome Sequence of Batrachochytrium dendrobatidis JEL423.</title>
        <authorList>
            <consortium name="The Broad Institute Genome Sequencing Platform"/>
            <person name="Birren B."/>
            <person name="Lander E."/>
            <person name="Galagan J."/>
            <person name="Cuomo C."/>
            <person name="Devon K."/>
            <person name="Jaffe D."/>
            <person name="Butler J."/>
            <person name="Alvarez P."/>
            <person name="Gnerre S."/>
            <person name="Grabherr M."/>
            <person name="Kleber M."/>
            <person name="Mauceli E."/>
            <person name="Brockman W."/>
            <person name="Young S."/>
            <person name="LaButti K."/>
            <person name="Sykes S."/>
            <person name="DeCaprio D."/>
            <person name="Crawford M."/>
            <person name="Koehrsen M."/>
            <person name="Engels R."/>
            <person name="Montgomery P."/>
            <person name="Pearson M."/>
            <person name="Howarth C."/>
            <person name="Larson L."/>
            <person name="White J."/>
            <person name="O'Leary S."/>
            <person name="Kodira C."/>
            <person name="Zeng Q."/>
            <person name="Yandava C."/>
            <person name="Alvarado L."/>
            <person name="Longcore J."/>
            <person name="James T."/>
        </authorList>
    </citation>
    <scope>NUCLEOTIDE SEQUENCE [LARGE SCALE GENOMIC DNA]</scope>
    <source>
        <strain evidence="2 3">JEL423</strain>
    </source>
</reference>
<dbReference type="InterPro" id="IPR048970">
    <property type="entry name" value="OB_Ssb-like"/>
</dbReference>
<dbReference type="Pfam" id="PF21473">
    <property type="entry name" value="OB_Ssb-like"/>
    <property type="match status" value="1"/>
</dbReference>
<gene>
    <name evidence="2" type="ORF">BDEG_23076</name>
</gene>
<organism evidence="2 3">
    <name type="scientific">Batrachochytrium dendrobatidis (strain JEL423)</name>
    <dbReference type="NCBI Taxonomy" id="403673"/>
    <lineage>
        <taxon>Eukaryota</taxon>
        <taxon>Fungi</taxon>
        <taxon>Fungi incertae sedis</taxon>
        <taxon>Chytridiomycota</taxon>
        <taxon>Chytridiomycota incertae sedis</taxon>
        <taxon>Chytridiomycetes</taxon>
        <taxon>Rhizophydiales</taxon>
        <taxon>Rhizophydiales incertae sedis</taxon>
        <taxon>Batrachochytrium</taxon>
    </lineage>
</organism>
<dbReference type="AlphaFoldDB" id="A0A177WHE3"/>